<organism evidence="1">
    <name type="scientific">marine sediment metagenome</name>
    <dbReference type="NCBI Taxonomy" id="412755"/>
    <lineage>
        <taxon>unclassified sequences</taxon>
        <taxon>metagenomes</taxon>
        <taxon>ecological metagenomes</taxon>
    </lineage>
</organism>
<comment type="caution">
    <text evidence="1">The sequence shown here is derived from an EMBL/GenBank/DDBJ whole genome shotgun (WGS) entry which is preliminary data.</text>
</comment>
<gene>
    <name evidence="1" type="ORF">LCGC14_2747390</name>
</gene>
<reference evidence="1" key="1">
    <citation type="journal article" date="2015" name="Nature">
        <title>Complex archaea that bridge the gap between prokaryotes and eukaryotes.</title>
        <authorList>
            <person name="Spang A."/>
            <person name="Saw J.H."/>
            <person name="Jorgensen S.L."/>
            <person name="Zaremba-Niedzwiedzka K."/>
            <person name="Martijn J."/>
            <person name="Lind A.E."/>
            <person name="van Eijk R."/>
            <person name="Schleper C."/>
            <person name="Guy L."/>
            <person name="Ettema T.J."/>
        </authorList>
    </citation>
    <scope>NUCLEOTIDE SEQUENCE</scope>
</reference>
<dbReference type="AlphaFoldDB" id="A0A0F8Z2P1"/>
<sequence length="210" mass="21902">MPAPTPKESGISQFITREAGAIPRDVIAVDSLIDIVTSSTADPTVVTTKKTHGYRNGQVVVITGHSGSDDDATMNQADGHAVTVISTTTFSVPVDLSGGAGGGTGGTVAPLVATGIMLVVFAAEDFLPLDSASVAGPDVTNTEQTIQTRGDLDLDLSLAPDSGFDEDGLLQPGDTLPRNREITRITNRLQELLGNRFQRIEVQFVGTPES</sequence>
<dbReference type="EMBL" id="LAZR01050143">
    <property type="protein sequence ID" value="KKK88022.1"/>
    <property type="molecule type" value="Genomic_DNA"/>
</dbReference>
<protein>
    <submittedName>
        <fullName evidence="1">Uncharacterized protein</fullName>
    </submittedName>
</protein>
<name>A0A0F8Z2P1_9ZZZZ</name>
<dbReference type="InterPro" id="IPR042302">
    <property type="entry name" value="E1_FCCH_sf"/>
</dbReference>
<proteinExistence type="predicted"/>
<dbReference type="Gene3D" id="2.40.30.180">
    <property type="entry name" value="Ubiquitin-activating enzyme E1, FCCH domain"/>
    <property type="match status" value="1"/>
</dbReference>
<evidence type="ECO:0000313" key="1">
    <source>
        <dbReference type="EMBL" id="KKK88022.1"/>
    </source>
</evidence>
<accession>A0A0F8Z2P1</accession>